<dbReference type="PANTHER" id="PTHR36514">
    <property type="entry name" value="PROTEIN CBG00436"/>
    <property type="match status" value="1"/>
</dbReference>
<dbReference type="Proteomes" id="UP000274756">
    <property type="component" value="Unassembled WGS sequence"/>
</dbReference>
<dbReference type="PANTHER" id="PTHR36514:SF3">
    <property type="entry name" value="ASCARIS SUUM EPICUTICLIN PROTEIN RELATED"/>
    <property type="match status" value="1"/>
</dbReference>
<evidence type="ECO:0000313" key="6">
    <source>
        <dbReference type="WBParaSite" id="DME_0000921401-mRNA-1"/>
    </source>
</evidence>
<proteinExistence type="predicted"/>
<name>A0A0N4UMW3_DRAME</name>
<reference evidence="3 5" key="2">
    <citation type="submission" date="2018-11" db="EMBL/GenBank/DDBJ databases">
        <authorList>
            <consortium name="Pathogen Informatics"/>
        </authorList>
    </citation>
    <scope>NUCLEOTIDE SEQUENCE [LARGE SCALE GENOMIC DNA]</scope>
</reference>
<sequence>MRCITISCCFLILFAMLEAHQRFKRNNQYGDELAPPVPAASFPAPSPAEQAPVPIEQAPEAAPPVQPSGYRKKRNNQYGDEVVPPPPAAIPVAAPYQAEESPAPIEQAVPEAAPPVQASGY</sequence>
<feature type="compositionally biased region" description="Low complexity" evidence="1">
    <location>
        <begin position="39"/>
        <end position="60"/>
    </location>
</feature>
<protein>
    <submittedName>
        <fullName evidence="6">DUF4794 domain-containing protein</fullName>
    </submittedName>
</protein>
<dbReference type="STRING" id="318479.A0A0N4UMW3"/>
<dbReference type="AlphaFoldDB" id="A0A0N4UMW3"/>
<dbReference type="EMBL" id="UYYG01000091">
    <property type="protein sequence ID" value="VDN52978.1"/>
    <property type="molecule type" value="Genomic_DNA"/>
</dbReference>
<evidence type="ECO:0000313" key="4">
    <source>
        <dbReference type="Proteomes" id="UP000038040"/>
    </source>
</evidence>
<dbReference type="Proteomes" id="UP000038040">
    <property type="component" value="Unplaced"/>
</dbReference>
<feature type="region of interest" description="Disordered" evidence="1">
    <location>
        <begin position="34"/>
        <end position="121"/>
    </location>
</feature>
<dbReference type="WBParaSite" id="DME_0000921401-mRNA-1">
    <property type="protein sequence ID" value="DME_0000921401-mRNA-1"/>
    <property type="gene ID" value="DME_0000921401"/>
</dbReference>
<feature type="chain" id="PRO_5041040483" evidence="2">
    <location>
        <begin position="20"/>
        <end position="121"/>
    </location>
</feature>
<reference evidence="6" key="1">
    <citation type="submission" date="2017-02" db="UniProtKB">
        <authorList>
            <consortium name="WormBaseParasite"/>
        </authorList>
    </citation>
    <scope>IDENTIFICATION</scope>
</reference>
<evidence type="ECO:0000313" key="5">
    <source>
        <dbReference type="Proteomes" id="UP000274756"/>
    </source>
</evidence>
<evidence type="ECO:0000256" key="1">
    <source>
        <dbReference type="SAM" id="MobiDB-lite"/>
    </source>
</evidence>
<feature type="compositionally biased region" description="Low complexity" evidence="1">
    <location>
        <begin position="102"/>
        <end position="121"/>
    </location>
</feature>
<accession>A0A0N4UMW3</accession>
<evidence type="ECO:0000256" key="2">
    <source>
        <dbReference type="SAM" id="SignalP"/>
    </source>
</evidence>
<evidence type="ECO:0000313" key="3">
    <source>
        <dbReference type="EMBL" id="VDN52978.1"/>
    </source>
</evidence>
<feature type="signal peptide" evidence="2">
    <location>
        <begin position="1"/>
        <end position="19"/>
    </location>
</feature>
<organism evidence="4 6">
    <name type="scientific">Dracunculus medinensis</name>
    <name type="common">Guinea worm</name>
    <dbReference type="NCBI Taxonomy" id="318479"/>
    <lineage>
        <taxon>Eukaryota</taxon>
        <taxon>Metazoa</taxon>
        <taxon>Ecdysozoa</taxon>
        <taxon>Nematoda</taxon>
        <taxon>Chromadorea</taxon>
        <taxon>Rhabditida</taxon>
        <taxon>Spirurina</taxon>
        <taxon>Dracunculoidea</taxon>
        <taxon>Dracunculidae</taxon>
        <taxon>Dracunculus</taxon>
    </lineage>
</organism>
<keyword evidence="5" id="KW-1185">Reference proteome</keyword>
<keyword evidence="2" id="KW-0732">Signal</keyword>
<gene>
    <name evidence="3" type="ORF">DME_LOCUS2951</name>
</gene>